<evidence type="ECO:0000256" key="10">
    <source>
        <dbReference type="PROSITE-ProRule" id="PRU00042"/>
    </source>
</evidence>
<dbReference type="SUPFAM" id="SSF57667">
    <property type="entry name" value="beta-beta-alpha zinc fingers"/>
    <property type="match status" value="4"/>
</dbReference>
<dbReference type="GO" id="GO:0008270">
    <property type="term" value="F:zinc ion binding"/>
    <property type="evidence" value="ECO:0007669"/>
    <property type="project" value="UniProtKB-KW"/>
</dbReference>
<evidence type="ECO:0000256" key="3">
    <source>
        <dbReference type="ARBA" id="ARBA00022737"/>
    </source>
</evidence>
<feature type="domain" description="C2H2-type" evidence="12">
    <location>
        <begin position="62"/>
        <end position="89"/>
    </location>
</feature>
<evidence type="ECO:0000259" key="12">
    <source>
        <dbReference type="PROSITE" id="PS50157"/>
    </source>
</evidence>
<feature type="domain" description="C2H2-type" evidence="12">
    <location>
        <begin position="493"/>
        <end position="521"/>
    </location>
</feature>
<evidence type="ECO:0000256" key="4">
    <source>
        <dbReference type="ARBA" id="ARBA00022771"/>
    </source>
</evidence>
<dbReference type="Proteomes" id="UP000827092">
    <property type="component" value="Unassembled WGS sequence"/>
</dbReference>
<feature type="domain" description="C2H2-type" evidence="12">
    <location>
        <begin position="522"/>
        <end position="549"/>
    </location>
</feature>
<dbReference type="FunFam" id="3.30.160.60:FF:000112">
    <property type="entry name" value="Mds1 and evi1 complex locus protein"/>
    <property type="match status" value="1"/>
</dbReference>
<gene>
    <name evidence="13" type="ORF">JTE90_023281</name>
</gene>
<dbReference type="SMART" id="SM00355">
    <property type="entry name" value="ZnF_C2H2"/>
    <property type="match status" value="6"/>
</dbReference>
<dbReference type="InterPro" id="IPR013087">
    <property type="entry name" value="Znf_C2H2_type"/>
</dbReference>
<keyword evidence="3" id="KW-0677">Repeat</keyword>
<dbReference type="FunFam" id="3.30.160.60:FF:000030">
    <property type="entry name" value="Zinc finger protein 628"/>
    <property type="match status" value="1"/>
</dbReference>
<evidence type="ECO:0000313" key="13">
    <source>
        <dbReference type="EMBL" id="KAG8185579.1"/>
    </source>
</evidence>
<dbReference type="GO" id="GO:0001228">
    <property type="term" value="F:DNA-binding transcription activator activity, RNA polymerase II-specific"/>
    <property type="evidence" value="ECO:0007669"/>
    <property type="project" value="TreeGrafter"/>
</dbReference>
<evidence type="ECO:0000256" key="5">
    <source>
        <dbReference type="ARBA" id="ARBA00022833"/>
    </source>
</evidence>
<protein>
    <recommendedName>
        <fullName evidence="12">C2H2-type domain-containing protein</fullName>
    </recommendedName>
</protein>
<dbReference type="PROSITE" id="PS50157">
    <property type="entry name" value="ZINC_FINGER_C2H2_2"/>
    <property type="match status" value="6"/>
</dbReference>
<evidence type="ECO:0000256" key="9">
    <source>
        <dbReference type="ARBA" id="ARBA00023242"/>
    </source>
</evidence>
<sequence length="621" mass="71999">MLIKLPRYISRGSVNPCPPETHQNFPENSIRSHQCSSCHRVFSDASNLQRHVRSQHLGARNFICQQCRKAFATASGLKQHTHIHSSFKPFRCHVCRKAYTQFSNLCRHKRTHAGLSVQNDCLQFEIGTTFHSSNLIKEDCRRGSYSKFPTLCRPNKKLSSIVSAQGNLQNYEGKKSFKTLSNSRRRERYSYRHRLWCHQAAFEGVSIITSSSRRLKSSLAFANRTKHKTVIDLRRQGVPNPNIDSSVTKTETKLRQSSEKVTITNIETESMYHYQRQTSPKIASVCPEALNMTDLYSYHRLMDSHYLGNSCFGRQWKVSQDEQCVPRMHPLFPLVDPTREMDEPLDLTVKNKRKHSVESDENNNADWKYPMDSSSSYGQSVFPCDFPMPSWTTRTLHPLLMYRSHQENVAMAYYNRHQEFVPPPTAPPFHHHHPAADSSVHENQVTTKPASIEFQLKAKRNKEKYSCKFCGKVFPRSANLTRHLRTHTGEQPYKCKYCDRSFSISSNLQRHVRNIHNKEKPFKCQLCDRCFGQQTNLDRHLKKHESEDLDYHKLRPSSNTLEDVRSRWSYGPEVVHGHNLTRNLEMESEMVSQKQHHLTSRKSDSKSSGSLSDDESVSDRI</sequence>
<keyword evidence="8" id="KW-0804">Transcription</keyword>
<dbReference type="PANTHER" id="PTHR24393:SF136">
    <property type="entry name" value="LD28458P-RELATED"/>
    <property type="match status" value="1"/>
</dbReference>
<reference evidence="13 14" key="1">
    <citation type="journal article" date="2022" name="Nat. Ecol. Evol.">
        <title>A masculinizing supergene underlies an exaggerated male reproductive morph in a spider.</title>
        <authorList>
            <person name="Hendrickx F."/>
            <person name="De Corte Z."/>
            <person name="Sonet G."/>
            <person name="Van Belleghem S.M."/>
            <person name="Kostlbacher S."/>
            <person name="Vangestel C."/>
        </authorList>
    </citation>
    <scope>NUCLEOTIDE SEQUENCE [LARGE SCALE GENOMIC DNA]</scope>
    <source>
        <strain evidence="13">W744_W776</strain>
    </source>
</reference>
<evidence type="ECO:0000256" key="11">
    <source>
        <dbReference type="SAM" id="MobiDB-lite"/>
    </source>
</evidence>
<keyword evidence="9" id="KW-0539">Nucleus</keyword>
<comment type="subcellular location">
    <subcellularLocation>
        <location evidence="1">Nucleus</location>
    </subcellularLocation>
</comment>
<feature type="domain" description="C2H2-type" evidence="12">
    <location>
        <begin position="90"/>
        <end position="117"/>
    </location>
</feature>
<evidence type="ECO:0000256" key="6">
    <source>
        <dbReference type="ARBA" id="ARBA00023015"/>
    </source>
</evidence>
<feature type="domain" description="C2H2-type" evidence="12">
    <location>
        <begin position="33"/>
        <end position="61"/>
    </location>
</feature>
<keyword evidence="2" id="KW-0479">Metal-binding</keyword>
<dbReference type="EMBL" id="JAFNEN010000330">
    <property type="protein sequence ID" value="KAG8185579.1"/>
    <property type="molecule type" value="Genomic_DNA"/>
</dbReference>
<dbReference type="FunFam" id="3.30.160.60:FF:000929">
    <property type="entry name" value="Uncharacterized protein, isoform B"/>
    <property type="match status" value="1"/>
</dbReference>
<dbReference type="FunFam" id="3.30.160.60:FF:000446">
    <property type="entry name" value="Zinc finger protein"/>
    <property type="match status" value="1"/>
</dbReference>
<dbReference type="FunFam" id="3.30.160.60:FF:000159">
    <property type="entry name" value="Mds1 and evi1 complex locus protein"/>
    <property type="match status" value="1"/>
</dbReference>
<keyword evidence="6" id="KW-0805">Transcription regulation</keyword>
<feature type="domain" description="C2H2-type" evidence="12">
    <location>
        <begin position="465"/>
        <end position="492"/>
    </location>
</feature>
<keyword evidence="14" id="KW-1185">Reference proteome</keyword>
<dbReference type="PANTHER" id="PTHR24393">
    <property type="entry name" value="ZINC FINGER PROTEIN"/>
    <property type="match status" value="1"/>
</dbReference>
<feature type="region of interest" description="Disordered" evidence="11">
    <location>
        <begin position="587"/>
        <end position="621"/>
    </location>
</feature>
<dbReference type="InterPro" id="IPR036236">
    <property type="entry name" value="Znf_C2H2_sf"/>
</dbReference>
<keyword evidence="4 10" id="KW-0863">Zinc-finger</keyword>
<proteinExistence type="predicted"/>
<evidence type="ECO:0000256" key="2">
    <source>
        <dbReference type="ARBA" id="ARBA00022723"/>
    </source>
</evidence>
<dbReference type="AlphaFoldDB" id="A0AAV6UN40"/>
<evidence type="ECO:0000256" key="1">
    <source>
        <dbReference type="ARBA" id="ARBA00004123"/>
    </source>
</evidence>
<evidence type="ECO:0000256" key="7">
    <source>
        <dbReference type="ARBA" id="ARBA00023125"/>
    </source>
</evidence>
<comment type="caution">
    <text evidence="13">The sequence shown here is derived from an EMBL/GenBank/DDBJ whole genome shotgun (WGS) entry which is preliminary data.</text>
</comment>
<dbReference type="GO" id="GO:0000978">
    <property type="term" value="F:RNA polymerase II cis-regulatory region sequence-specific DNA binding"/>
    <property type="evidence" value="ECO:0007669"/>
    <property type="project" value="TreeGrafter"/>
</dbReference>
<dbReference type="Gene3D" id="3.30.160.60">
    <property type="entry name" value="Classic Zinc Finger"/>
    <property type="match status" value="6"/>
</dbReference>
<keyword evidence="5" id="KW-0862">Zinc</keyword>
<feature type="compositionally biased region" description="Acidic residues" evidence="11">
    <location>
        <begin position="612"/>
        <end position="621"/>
    </location>
</feature>
<keyword evidence="7" id="KW-0238">DNA-binding</keyword>
<dbReference type="Pfam" id="PF00096">
    <property type="entry name" value="zf-C2H2"/>
    <property type="match status" value="6"/>
</dbReference>
<organism evidence="13 14">
    <name type="scientific">Oedothorax gibbosus</name>
    <dbReference type="NCBI Taxonomy" id="931172"/>
    <lineage>
        <taxon>Eukaryota</taxon>
        <taxon>Metazoa</taxon>
        <taxon>Ecdysozoa</taxon>
        <taxon>Arthropoda</taxon>
        <taxon>Chelicerata</taxon>
        <taxon>Arachnida</taxon>
        <taxon>Araneae</taxon>
        <taxon>Araneomorphae</taxon>
        <taxon>Entelegynae</taxon>
        <taxon>Araneoidea</taxon>
        <taxon>Linyphiidae</taxon>
        <taxon>Erigoninae</taxon>
        <taxon>Oedothorax</taxon>
    </lineage>
</organism>
<accession>A0AAV6UN40</accession>
<evidence type="ECO:0000256" key="8">
    <source>
        <dbReference type="ARBA" id="ARBA00023163"/>
    </source>
</evidence>
<evidence type="ECO:0000313" key="14">
    <source>
        <dbReference type="Proteomes" id="UP000827092"/>
    </source>
</evidence>
<name>A0AAV6UN40_9ARAC</name>
<dbReference type="GO" id="GO:0005634">
    <property type="term" value="C:nucleus"/>
    <property type="evidence" value="ECO:0007669"/>
    <property type="project" value="UniProtKB-SubCell"/>
</dbReference>
<dbReference type="PROSITE" id="PS00028">
    <property type="entry name" value="ZINC_FINGER_C2H2_1"/>
    <property type="match status" value="6"/>
</dbReference>